<comment type="caution">
    <text evidence="1">The sequence shown here is derived from an EMBL/GenBank/DDBJ whole genome shotgun (WGS) entry which is preliminary data.</text>
</comment>
<feature type="non-terminal residue" evidence="1">
    <location>
        <position position="1"/>
    </location>
</feature>
<protein>
    <submittedName>
        <fullName evidence="1">4160_t:CDS:1</fullName>
    </submittedName>
</protein>
<keyword evidence="2" id="KW-1185">Reference proteome</keyword>
<organism evidence="1 2">
    <name type="scientific">Funneliformis caledonium</name>
    <dbReference type="NCBI Taxonomy" id="1117310"/>
    <lineage>
        <taxon>Eukaryota</taxon>
        <taxon>Fungi</taxon>
        <taxon>Fungi incertae sedis</taxon>
        <taxon>Mucoromycota</taxon>
        <taxon>Glomeromycotina</taxon>
        <taxon>Glomeromycetes</taxon>
        <taxon>Glomerales</taxon>
        <taxon>Glomeraceae</taxon>
        <taxon>Funneliformis</taxon>
    </lineage>
</organism>
<accession>A0A9N9IV48</accession>
<dbReference type="EMBL" id="CAJVPQ010017901">
    <property type="protein sequence ID" value="CAG8749666.1"/>
    <property type="molecule type" value="Genomic_DNA"/>
</dbReference>
<dbReference type="AlphaFoldDB" id="A0A9N9IV48"/>
<proteinExistence type="predicted"/>
<gene>
    <name evidence="1" type="ORF">FCALED_LOCUS16219</name>
</gene>
<dbReference type="Proteomes" id="UP000789570">
    <property type="component" value="Unassembled WGS sequence"/>
</dbReference>
<reference evidence="1" key="1">
    <citation type="submission" date="2021-06" db="EMBL/GenBank/DDBJ databases">
        <authorList>
            <person name="Kallberg Y."/>
            <person name="Tangrot J."/>
            <person name="Rosling A."/>
        </authorList>
    </citation>
    <scope>NUCLEOTIDE SEQUENCE</scope>
    <source>
        <strain evidence="1">UK204</strain>
    </source>
</reference>
<name>A0A9N9IV48_9GLOM</name>
<sequence>TSPDENFTSLSKLNNHIASFTANLENGDLLNSTQGITQHQATAAYKLLQNVSLLLEKQQEPNCSKNNSFNGT</sequence>
<dbReference type="OrthoDB" id="2386620at2759"/>
<evidence type="ECO:0000313" key="2">
    <source>
        <dbReference type="Proteomes" id="UP000789570"/>
    </source>
</evidence>
<feature type="non-terminal residue" evidence="1">
    <location>
        <position position="72"/>
    </location>
</feature>
<evidence type="ECO:0000313" key="1">
    <source>
        <dbReference type="EMBL" id="CAG8749666.1"/>
    </source>
</evidence>